<feature type="compositionally biased region" description="Basic and acidic residues" evidence="1">
    <location>
        <begin position="709"/>
        <end position="719"/>
    </location>
</feature>
<comment type="caution">
    <text evidence="2">The sequence shown here is derived from an EMBL/GenBank/DDBJ whole genome shotgun (WGS) entry which is preliminary data.</text>
</comment>
<evidence type="ECO:0000256" key="1">
    <source>
        <dbReference type="SAM" id="MobiDB-lite"/>
    </source>
</evidence>
<sequence length="824" mass="94319">MPQATSMSPSQWVDIQANRLFETATIPRSKQSEAKKQLNDVAENLTTLGIDLSAFNYDDFEPSKLRNIFLSSTFSPVFQYLFGPNWIDQMENMSRLNGSGLGLEECDVNLETFHSYMIERTAAILVEWKKIQRNMQQLEQEGKKDDLRGRWDGLTTFEKRQWFSERFPKMPEHSHPDIRAYVQVAETELANLDSSVFKTPSLNAADLSHGLVLLDLLDTRVKHHPATFRASDGRSVSLGIWAGCCQPPRVEGVLTFPEGKELENADDYPFSFQSVSHTNGSQTEQILFRYRPDQVQAGIGFCQVGAQLDTYRFLSQCLQELLEDGSLTHPEGLVKAQADSREHDSGLLTRCFRASYAEHPQAINMEWMYELLSVSLDRARDDFRQLRALPEEWKHRMVSMPTRPPGRAANFIRFHIDRIDLFSTLLQRMEQLKDKGLFDPKSYPYGDPKILNETTRTDVAFDWTAIGSLSAALKFILEERLSRLNDLAWAIPDSLGGVARLLLEMLRRNEATLRVMYIPAVLRLIDEEIAELGAEKTIPYLLTEELCDISVLAACLRESEKFHRLVTDTQDYYVWLMGIEKKWNEQARPWKQAADAIISTIDKETAQRLSVRIGAHRLRSKHARFWDVMEGCIETAREGAEPSTRSAYENIQELCSPDPAVSQPSQPAEDMQFTTFAPLHSHDQPSQTQVRRAAKKSSLTAYDKPQQPHLEHDESKSKGAAIHKHDVYLQAKADFWRHLVLPSHKSNSEFRWQDFEKAMMEIGYKSSPQTGSIYRFDFVGDVKGSRPTALSIHKPHTPHTAKIPAHKGRWWLARIRERLTLHIT</sequence>
<dbReference type="Proteomes" id="UP000219602">
    <property type="component" value="Unassembled WGS sequence"/>
</dbReference>
<dbReference type="EMBL" id="MABQ02000013">
    <property type="protein sequence ID" value="PCD21366.1"/>
    <property type="molecule type" value="Genomic_DNA"/>
</dbReference>
<dbReference type="PANTHER" id="PTHR40788:SF2">
    <property type="entry name" value="CLR5 DOMAIN-CONTAINING PROTEIN"/>
    <property type="match status" value="1"/>
</dbReference>
<evidence type="ECO:0000313" key="3">
    <source>
        <dbReference type="Proteomes" id="UP000219602"/>
    </source>
</evidence>
<name>A0A2H3FRI9_FUSOX</name>
<dbReference type="PANTHER" id="PTHR40788">
    <property type="entry name" value="CLR5 DOMAIN-CONTAINING PROTEIN-RELATED"/>
    <property type="match status" value="1"/>
</dbReference>
<evidence type="ECO:0000313" key="2">
    <source>
        <dbReference type="EMBL" id="PCD21366.1"/>
    </source>
</evidence>
<dbReference type="STRING" id="327505.A0A2H3FRI9"/>
<organism evidence="2 3">
    <name type="scientific">Fusarium oxysporum f. sp. radicis-cucumerinum</name>
    <dbReference type="NCBI Taxonomy" id="327505"/>
    <lineage>
        <taxon>Eukaryota</taxon>
        <taxon>Fungi</taxon>
        <taxon>Dikarya</taxon>
        <taxon>Ascomycota</taxon>
        <taxon>Pezizomycotina</taxon>
        <taxon>Sordariomycetes</taxon>
        <taxon>Hypocreomycetidae</taxon>
        <taxon>Hypocreales</taxon>
        <taxon>Nectriaceae</taxon>
        <taxon>Fusarium</taxon>
        <taxon>Fusarium oxysporum species complex</taxon>
    </lineage>
</organism>
<reference evidence="2 3" key="1">
    <citation type="journal article" date="2016" name="Environ. Microbiol.">
        <title>Effector profiles distinguish formae speciales of Fusarium oxysporum.</title>
        <authorList>
            <person name="van Dam P."/>
            <person name="Fokkens L."/>
            <person name="Schmidt S.M."/>
            <person name="Linmans J.H."/>
            <person name="Kistler H.C."/>
            <person name="Ma L.J."/>
            <person name="Rep M."/>
        </authorList>
    </citation>
    <scope>NUCLEOTIDE SEQUENCE [LARGE SCALE GENOMIC DNA]</scope>
    <source>
        <strain evidence="2 3">Forc016</strain>
    </source>
</reference>
<reference evidence="2 3" key="2">
    <citation type="journal article" date="2017" name="Sci. Rep.">
        <title>A mobile pathogenicity chromosome in Fusarium oxysporum for infection of multiple cucurbit species.</title>
        <authorList>
            <person name="van Dam P."/>
            <person name="Fokkens L."/>
            <person name="Ayukawa Y."/>
            <person name="van der Gragt M."/>
            <person name="Ter Horst A."/>
            <person name="Brankovics B."/>
            <person name="Houterman P.M."/>
            <person name="Arie T."/>
            <person name="Rep M."/>
        </authorList>
    </citation>
    <scope>NUCLEOTIDE SEQUENCE [LARGE SCALE GENOMIC DNA]</scope>
    <source>
        <strain evidence="2 3">Forc016</strain>
    </source>
</reference>
<feature type="region of interest" description="Disordered" evidence="1">
    <location>
        <begin position="679"/>
        <end position="719"/>
    </location>
</feature>
<gene>
    <name evidence="2" type="ORF">AU210_016331</name>
</gene>
<protein>
    <submittedName>
        <fullName evidence="2">Uncharacterized protein</fullName>
    </submittedName>
</protein>
<accession>A0A2H3FRI9</accession>
<dbReference type="AlphaFoldDB" id="A0A2H3FRI9"/>
<proteinExistence type="predicted"/>